<gene>
    <name evidence="1" type="ORF">HLUCCX14_17360</name>
</gene>
<dbReference type="Pfam" id="PF09982">
    <property type="entry name" value="LpxR"/>
    <property type="match status" value="1"/>
</dbReference>
<evidence type="ECO:0000313" key="1">
    <source>
        <dbReference type="EMBL" id="KPQ26729.1"/>
    </source>
</evidence>
<evidence type="ECO:0008006" key="3">
    <source>
        <dbReference type="Google" id="ProtNLM"/>
    </source>
</evidence>
<dbReference type="Proteomes" id="UP000050416">
    <property type="component" value="Unassembled WGS sequence"/>
</dbReference>
<dbReference type="InterPro" id="IPR018707">
    <property type="entry name" value="LpxR"/>
</dbReference>
<protein>
    <recommendedName>
        <fullName evidence="3">Outer membrane protein</fullName>
    </recommendedName>
</protein>
<reference evidence="1 2" key="1">
    <citation type="submission" date="2015-09" db="EMBL/GenBank/DDBJ databases">
        <title>Identification and resolution of microdiversity through metagenomic sequencing of parallel consortia.</title>
        <authorList>
            <person name="Nelson W.C."/>
            <person name="Romine M.F."/>
            <person name="Lindemann S.R."/>
        </authorList>
    </citation>
    <scope>NUCLEOTIDE SEQUENCE [LARGE SCALE GENOMIC DNA]</scope>
    <source>
        <strain evidence="1">HL-55</strain>
    </source>
</reference>
<dbReference type="OrthoDB" id="9776275at2"/>
<evidence type="ECO:0000313" key="2">
    <source>
        <dbReference type="Proteomes" id="UP000050416"/>
    </source>
</evidence>
<comment type="caution">
    <text evidence="1">The sequence shown here is derived from an EMBL/GenBank/DDBJ whole genome shotgun (WGS) entry which is preliminary data.</text>
</comment>
<dbReference type="PATRIC" id="fig|1305731.5.peg.2835"/>
<dbReference type="Gene3D" id="2.40.128.140">
    <property type="entry name" value="Outer membrane protein"/>
    <property type="match status" value="1"/>
</dbReference>
<sequence length="366" mass="39678">MATVGHITHYPASTKCNRISPLLLAAYTQGAKFKVPVILRHPIFTFFLTFLVFSPVKADVLSLAWDNDLLTGEDRGYTNGVRFSYLTAAAEDREKSSSTLAQRGRDAMSFLPGIGRADDQHAFTFSVRQLMITPADITTPELQPDDIPYAGHLSVSSTLWSWNADKITGFGAHLGVIGPESGAEATQKWVHKLTGSTKPRGWDNQLGTDVVGGIQAAHARKVLHTGSPGAIEQQVSVVGSTLLSSFRTTAKTGLIWRLGRHLPVNFVPDYAGTSSTISMPGSFSESATSWSVFVGLGVEYVAYSYFEDNAGPFQFEESPLLGQIGIGGSWQWNQTQIALTLRATTGEEESSKDNFSFGTLSFSWAL</sequence>
<dbReference type="STRING" id="1305731.GCA_000934705_02664"/>
<proteinExistence type="predicted"/>
<dbReference type="AlphaFoldDB" id="A0A0P7YY28"/>
<dbReference type="InterPro" id="IPR037107">
    <property type="entry name" value="Put_OMP_sf"/>
</dbReference>
<dbReference type="EMBL" id="LJZQ01000044">
    <property type="protein sequence ID" value="KPQ26729.1"/>
    <property type="molecule type" value="Genomic_DNA"/>
</dbReference>
<accession>A0A0P7YY28</accession>
<name>A0A0P7YY28_9GAMM</name>
<organism evidence="1 2">
    <name type="scientific">Marinobacter excellens HL-55</name>
    <dbReference type="NCBI Taxonomy" id="1305731"/>
    <lineage>
        <taxon>Bacteria</taxon>
        <taxon>Pseudomonadati</taxon>
        <taxon>Pseudomonadota</taxon>
        <taxon>Gammaproteobacteria</taxon>
        <taxon>Pseudomonadales</taxon>
        <taxon>Marinobacteraceae</taxon>
        <taxon>Marinobacter</taxon>
    </lineage>
</organism>